<dbReference type="PANTHER" id="PTHR30244:SF34">
    <property type="entry name" value="DTDP-4-AMINO-4,6-DIDEOXYGALACTOSE TRANSAMINASE"/>
    <property type="match status" value="1"/>
</dbReference>
<comment type="cofactor">
    <cofactor evidence="1">
        <name>pyridoxal 5'-phosphate</name>
        <dbReference type="ChEBI" id="CHEBI:597326"/>
    </cofactor>
</comment>
<evidence type="ECO:0000313" key="5">
    <source>
        <dbReference type="EMBL" id="AXV08235.1"/>
    </source>
</evidence>
<dbReference type="InterPro" id="IPR000653">
    <property type="entry name" value="DegT/StrS_aminotransferase"/>
</dbReference>
<dbReference type="Gene3D" id="3.90.1150.10">
    <property type="entry name" value="Aspartate Aminotransferase, domain 1"/>
    <property type="match status" value="1"/>
</dbReference>
<reference evidence="5 6" key="1">
    <citation type="submission" date="2018-09" db="EMBL/GenBank/DDBJ databases">
        <title>Complete genome sequence of Euzebya sp. DY32-46 isolated from seawater of Pacific Ocean.</title>
        <authorList>
            <person name="Xu L."/>
            <person name="Wu Y.-H."/>
            <person name="Xu X.-W."/>
        </authorList>
    </citation>
    <scope>NUCLEOTIDE SEQUENCE [LARGE SCALE GENOMIC DNA]</scope>
    <source>
        <strain evidence="5 6">DY32-46</strain>
    </source>
</reference>
<keyword evidence="3 4" id="KW-0663">Pyridoxal phosphate</keyword>
<keyword evidence="6" id="KW-1185">Reference proteome</keyword>
<gene>
    <name evidence="5" type="ORF">DVS28_a3562</name>
</gene>
<keyword evidence="5" id="KW-0808">Transferase</keyword>
<evidence type="ECO:0000256" key="4">
    <source>
        <dbReference type="RuleBase" id="RU004508"/>
    </source>
</evidence>
<feature type="modified residue" description="N6-(pyridoxal phosphate)lysine" evidence="3">
    <location>
        <position position="180"/>
    </location>
</feature>
<dbReference type="PIRSF" id="PIRSF000390">
    <property type="entry name" value="PLP_StrS"/>
    <property type="match status" value="1"/>
</dbReference>
<dbReference type="PANTHER" id="PTHR30244">
    <property type="entry name" value="TRANSAMINASE"/>
    <property type="match status" value="1"/>
</dbReference>
<feature type="active site" description="Proton acceptor" evidence="2">
    <location>
        <position position="180"/>
    </location>
</feature>
<dbReference type="SUPFAM" id="SSF53383">
    <property type="entry name" value="PLP-dependent transferases"/>
    <property type="match status" value="1"/>
</dbReference>
<dbReference type="GO" id="GO:0008483">
    <property type="term" value="F:transaminase activity"/>
    <property type="evidence" value="ECO:0007669"/>
    <property type="project" value="UniProtKB-KW"/>
</dbReference>
<dbReference type="InterPro" id="IPR015424">
    <property type="entry name" value="PyrdxlP-dep_Trfase"/>
</dbReference>
<dbReference type="Proteomes" id="UP000264006">
    <property type="component" value="Chromosome"/>
</dbReference>
<name>A0A346Y188_9ACTN</name>
<dbReference type="Gene3D" id="3.40.640.10">
    <property type="entry name" value="Type I PLP-dependent aspartate aminotransferase-like (Major domain)"/>
    <property type="match status" value="1"/>
</dbReference>
<keyword evidence="5" id="KW-0032">Aminotransferase</keyword>
<dbReference type="GO" id="GO:0030170">
    <property type="term" value="F:pyridoxal phosphate binding"/>
    <property type="evidence" value="ECO:0007669"/>
    <property type="project" value="TreeGrafter"/>
</dbReference>
<dbReference type="KEGG" id="euz:DVS28_a3562"/>
<dbReference type="RefSeq" id="WP_114592609.1">
    <property type="nucleotide sequence ID" value="NZ_CP031165.1"/>
</dbReference>
<evidence type="ECO:0000313" key="6">
    <source>
        <dbReference type="Proteomes" id="UP000264006"/>
    </source>
</evidence>
<dbReference type="Pfam" id="PF01041">
    <property type="entry name" value="DegT_DnrJ_EryC1"/>
    <property type="match status" value="1"/>
</dbReference>
<dbReference type="EMBL" id="CP031165">
    <property type="protein sequence ID" value="AXV08235.1"/>
    <property type="molecule type" value="Genomic_DNA"/>
</dbReference>
<dbReference type="AlphaFoldDB" id="A0A346Y188"/>
<evidence type="ECO:0000256" key="1">
    <source>
        <dbReference type="ARBA" id="ARBA00001933"/>
    </source>
</evidence>
<proteinExistence type="inferred from homology"/>
<organism evidence="5 6">
    <name type="scientific">Euzebya pacifica</name>
    <dbReference type="NCBI Taxonomy" id="1608957"/>
    <lineage>
        <taxon>Bacteria</taxon>
        <taxon>Bacillati</taxon>
        <taxon>Actinomycetota</taxon>
        <taxon>Nitriliruptoria</taxon>
        <taxon>Euzebyales</taxon>
    </lineage>
</organism>
<protein>
    <submittedName>
        <fullName evidence="5">UDP-4-amino-4-deoxy-L-arabinose--oxoglutarate aminotransferase</fullName>
    </submittedName>
</protein>
<comment type="similarity">
    <text evidence="4">Belongs to the DegT/DnrJ/EryC1 family.</text>
</comment>
<dbReference type="CDD" id="cd00616">
    <property type="entry name" value="AHBA_syn"/>
    <property type="match status" value="1"/>
</dbReference>
<evidence type="ECO:0000256" key="2">
    <source>
        <dbReference type="PIRSR" id="PIRSR000390-1"/>
    </source>
</evidence>
<dbReference type="GO" id="GO:0000271">
    <property type="term" value="P:polysaccharide biosynthetic process"/>
    <property type="evidence" value="ECO:0007669"/>
    <property type="project" value="TreeGrafter"/>
</dbReference>
<dbReference type="InterPro" id="IPR015421">
    <property type="entry name" value="PyrdxlP-dep_Trfase_major"/>
</dbReference>
<dbReference type="InterPro" id="IPR015422">
    <property type="entry name" value="PyrdxlP-dep_Trfase_small"/>
</dbReference>
<sequence>MIHLSSPIIGPEERDAVLRVMASGMLAQGPEVAAFEEEFSAHVDGRICVAVSAGTTGLHLGMLALGIGPGDEVIVPSFTFAATANAVRLCGAEPVFVDIERDHFNIDPAAVAAAITPRTVAVVPVHLYGHPADMTAIGALAARHGLLVVEDAAQAHLASWQGMPVGALGDVAMFSFYPTKNMTTGEGGMVVVRDEAVARRLRLLRNQGMEARYANEVVGFNARLTDLGGAIGRAQLRKVEGWTATRKANAKTLDSRLAGVVTPPVAEGASHVYHQYTVRSADRDGLLEHLRGAGIGAGVYYPTPVHRLPSFGLSLDLPETERAAREVLSLPVRPDLTDEELETIVTAVNSHG</sequence>
<accession>A0A346Y188</accession>
<dbReference type="OrthoDB" id="9804264at2"/>
<evidence type="ECO:0000256" key="3">
    <source>
        <dbReference type="PIRSR" id="PIRSR000390-2"/>
    </source>
</evidence>